<keyword evidence="4" id="KW-1185">Reference proteome</keyword>
<organism evidence="3 4">
    <name type="scientific">Ferrimonas lipolytica</name>
    <dbReference type="NCBI Taxonomy" id="2724191"/>
    <lineage>
        <taxon>Bacteria</taxon>
        <taxon>Pseudomonadati</taxon>
        <taxon>Pseudomonadota</taxon>
        <taxon>Gammaproteobacteria</taxon>
        <taxon>Alteromonadales</taxon>
        <taxon>Ferrimonadaceae</taxon>
        <taxon>Ferrimonas</taxon>
    </lineage>
</organism>
<keyword evidence="2" id="KW-1133">Transmembrane helix</keyword>
<keyword evidence="1" id="KW-0175">Coiled coil</keyword>
<dbReference type="Proteomes" id="UP000501602">
    <property type="component" value="Chromosome"/>
</dbReference>
<sequence length="331" mass="37017">MDLLLLMTYGAICIVIFKVFDLPLNKWTVPTAALGGIVLVGALVLLMNYNHPFTALARQVYVTTPIVPSVKGLVTDVPAQANTPLVAGDVLFTIDSRRYQDEVNELAAVVESKTAERDRTQTAFKRYQTGYNKGGAFTKQELDNRRQRYAAAEADLKEAEAKLRKAQYDLEETIVRAPADGYITQVALRKGVMAVPFPFSPSMMFVESSHSRVAAAFNQRSLLRVKAGYEAELIYDALPGKVIKGRVVQVLPNIAEGGFRTSSNLISSDVLRKRGRSFVEIEILEDMSKYNLPQGVHVEVAVYSDHFAHVSIMRKILLRMKSWQNYLFLEH</sequence>
<dbReference type="Gene3D" id="2.40.30.170">
    <property type="match status" value="1"/>
</dbReference>
<evidence type="ECO:0000256" key="2">
    <source>
        <dbReference type="SAM" id="Phobius"/>
    </source>
</evidence>
<dbReference type="Gene3D" id="2.40.50.100">
    <property type="match status" value="1"/>
</dbReference>
<dbReference type="SUPFAM" id="SSF111369">
    <property type="entry name" value="HlyD-like secretion proteins"/>
    <property type="match status" value="1"/>
</dbReference>
<feature type="transmembrane region" description="Helical" evidence="2">
    <location>
        <begin position="31"/>
        <end position="49"/>
    </location>
</feature>
<proteinExistence type="predicted"/>
<evidence type="ECO:0000313" key="3">
    <source>
        <dbReference type="EMBL" id="QIZ77798.1"/>
    </source>
</evidence>
<dbReference type="EMBL" id="CP051180">
    <property type="protein sequence ID" value="QIZ77798.1"/>
    <property type="molecule type" value="Genomic_DNA"/>
</dbReference>
<gene>
    <name evidence="3" type="ORF">HER31_13370</name>
</gene>
<dbReference type="Gene3D" id="1.10.287.470">
    <property type="entry name" value="Helix hairpin bin"/>
    <property type="match status" value="1"/>
</dbReference>
<reference evidence="3 4" key="1">
    <citation type="submission" date="2020-04" db="EMBL/GenBank/DDBJ databases">
        <title>Ferrimonas sp. S7 isolated from sea water.</title>
        <authorList>
            <person name="Bae S.S."/>
            <person name="Baek K."/>
        </authorList>
    </citation>
    <scope>NUCLEOTIDE SEQUENCE [LARGE SCALE GENOMIC DNA]</scope>
    <source>
        <strain evidence="3 4">S7</strain>
    </source>
</reference>
<dbReference type="InterPro" id="IPR050393">
    <property type="entry name" value="MFP_Efflux_Pump"/>
</dbReference>
<keyword evidence="2" id="KW-0472">Membrane</keyword>
<feature type="coiled-coil region" evidence="1">
    <location>
        <begin position="139"/>
        <end position="176"/>
    </location>
</feature>
<dbReference type="KEGG" id="fes:HER31_13370"/>
<dbReference type="AlphaFoldDB" id="A0A6H1UG48"/>
<accession>A0A6H1UG48</accession>
<keyword evidence="2" id="KW-0812">Transmembrane</keyword>
<evidence type="ECO:0000256" key="1">
    <source>
        <dbReference type="SAM" id="Coils"/>
    </source>
</evidence>
<dbReference type="PANTHER" id="PTHR30367:SF12">
    <property type="entry name" value="P-HYDROXYBENZOIC ACID EFFLUX PUMP SUBUNIT AAEA"/>
    <property type="match status" value="1"/>
</dbReference>
<dbReference type="PANTHER" id="PTHR30367">
    <property type="entry name" value="P-HYDROXYBENZOIC ACID EFFLUX PUMP SUBUNIT AAEA-RELATED"/>
    <property type="match status" value="1"/>
</dbReference>
<evidence type="ECO:0000313" key="4">
    <source>
        <dbReference type="Proteomes" id="UP000501602"/>
    </source>
</evidence>
<dbReference type="RefSeq" id="WP_168661132.1">
    <property type="nucleotide sequence ID" value="NZ_CP051180.1"/>
</dbReference>
<name>A0A6H1UG48_9GAMM</name>
<protein>
    <submittedName>
        <fullName evidence="3">HlyD family secretion protein</fullName>
    </submittedName>
</protein>